<sequence>MKKIITQLEEQNSEMKKTLIDKERETHSIVQSEVNEMKKIITQLEEQNSEMKKTLIHKQELHKVALAEAEEKHQKDVETITQLEEENSDLTEKLEVLKETVEELGNVLFETNRMCDLLINEREAHSILQSENNEMKETIIQLEKDHSDLSQKDQTLGSSESSTGSTPGSV</sequence>
<feature type="compositionally biased region" description="Low complexity" evidence="1">
    <location>
        <begin position="155"/>
        <end position="170"/>
    </location>
</feature>
<keyword evidence="3" id="KW-1185">Reference proteome</keyword>
<evidence type="ECO:0000313" key="3">
    <source>
        <dbReference type="Proteomes" id="UP001187315"/>
    </source>
</evidence>
<name>A0AA88T1E8_TACVA</name>
<dbReference type="EMBL" id="JAVHJS010000004">
    <property type="protein sequence ID" value="KAK2860010.1"/>
    <property type="molecule type" value="Genomic_DNA"/>
</dbReference>
<dbReference type="Proteomes" id="UP001187315">
    <property type="component" value="Unassembled WGS sequence"/>
</dbReference>
<reference evidence="2" key="1">
    <citation type="submission" date="2023-08" db="EMBL/GenBank/DDBJ databases">
        <title>Pelteobagrus vachellii genome.</title>
        <authorList>
            <person name="Liu H."/>
        </authorList>
    </citation>
    <scope>NUCLEOTIDE SEQUENCE</scope>
    <source>
        <strain evidence="2">PRFRI_2022a</strain>
        <tissue evidence="2">Muscle</tissue>
    </source>
</reference>
<evidence type="ECO:0000313" key="2">
    <source>
        <dbReference type="EMBL" id="KAK2860010.1"/>
    </source>
</evidence>
<organism evidence="2 3">
    <name type="scientific">Tachysurus vachellii</name>
    <name type="common">Darkbarbel catfish</name>
    <name type="synonym">Pelteobagrus vachellii</name>
    <dbReference type="NCBI Taxonomy" id="175792"/>
    <lineage>
        <taxon>Eukaryota</taxon>
        <taxon>Metazoa</taxon>
        <taxon>Chordata</taxon>
        <taxon>Craniata</taxon>
        <taxon>Vertebrata</taxon>
        <taxon>Euteleostomi</taxon>
        <taxon>Actinopterygii</taxon>
        <taxon>Neopterygii</taxon>
        <taxon>Teleostei</taxon>
        <taxon>Ostariophysi</taxon>
        <taxon>Siluriformes</taxon>
        <taxon>Bagridae</taxon>
        <taxon>Tachysurus</taxon>
    </lineage>
</organism>
<dbReference type="AlphaFoldDB" id="A0AA88T1E8"/>
<feature type="compositionally biased region" description="Basic and acidic residues" evidence="1">
    <location>
        <begin position="138"/>
        <end position="151"/>
    </location>
</feature>
<evidence type="ECO:0000256" key="1">
    <source>
        <dbReference type="SAM" id="MobiDB-lite"/>
    </source>
</evidence>
<comment type="caution">
    <text evidence="2">The sequence shown here is derived from an EMBL/GenBank/DDBJ whole genome shotgun (WGS) entry which is preliminary data.</text>
</comment>
<proteinExistence type="predicted"/>
<dbReference type="Gene3D" id="1.20.5.4090">
    <property type="match status" value="1"/>
</dbReference>
<protein>
    <submittedName>
        <fullName evidence="2">Uncharacterized protein</fullName>
    </submittedName>
</protein>
<feature type="region of interest" description="Disordered" evidence="1">
    <location>
        <begin position="138"/>
        <end position="170"/>
    </location>
</feature>
<accession>A0AA88T1E8</accession>
<gene>
    <name evidence="2" type="ORF">Q7C36_004176</name>
</gene>